<feature type="transmembrane region" description="Helical" evidence="7">
    <location>
        <begin position="55"/>
        <end position="77"/>
    </location>
</feature>
<dbReference type="InterPro" id="IPR004638">
    <property type="entry name" value="EmrB-like"/>
</dbReference>
<dbReference type="RefSeq" id="WP_130023702.1">
    <property type="nucleotide sequence ID" value="NZ_SEWF01000054.1"/>
</dbReference>
<proteinExistence type="predicted"/>
<dbReference type="PROSITE" id="PS50850">
    <property type="entry name" value="MFS"/>
    <property type="match status" value="1"/>
</dbReference>
<dbReference type="AlphaFoldDB" id="A0A4Q5LUJ2"/>
<sequence>MEQTVEIQNKAAGVSRFIIVLTTVTAAIMELLDTTIVNVALNQMAGSLGATIEDIAWVITSYAIANVIIIPMTGFLGEYFGRKNYYLGSMILFGIASYLCGNSGSLWELVLWRFVQGIGGGALLSTSQAILFDAFPGKERGMASGLFGMGIVLGPTLGPTLGGYIVDNYTWGDIFFINVPICIVATILTIMYIPKKADEGKHRDKIKIDYLGILLLMIGIGALQYVLEKGESKDWFQSKEIAIVSLLALVGIVGFISRELNTDHPVVNLKVFANRNFAFSSIFVLVSGFGLFTSVFVYPVLVQRINGFTPYETGLSLLFPTLTILPLFPILGRRMSAGASPIPFVVSGIIIFAAFGFYSGTATTDMGRWDFYSMQLMRGLGTVLLQLPLINASVAGLKPNEFGAGISLTNMIRQLGGAFGIALANNYVAQQYAQHRADLVANYVPSNPLFTERFNAIKMSFLSRTGDAVQATAQAYRQLELLLDRQSYYLAYLDTFRIISIFFICVLPLVVLLRTKKKSAAEAAAAAKAAAESH</sequence>
<keyword evidence="5 7" id="KW-1133">Transmembrane helix</keyword>
<feature type="transmembrane region" description="Helical" evidence="7">
    <location>
        <begin position="239"/>
        <end position="256"/>
    </location>
</feature>
<evidence type="ECO:0000256" key="3">
    <source>
        <dbReference type="ARBA" id="ARBA00022475"/>
    </source>
</evidence>
<evidence type="ECO:0000256" key="6">
    <source>
        <dbReference type="ARBA" id="ARBA00023136"/>
    </source>
</evidence>
<evidence type="ECO:0000256" key="7">
    <source>
        <dbReference type="SAM" id="Phobius"/>
    </source>
</evidence>
<feature type="domain" description="Major facilitator superfamily (MFS) profile" evidence="8">
    <location>
        <begin position="19"/>
        <end position="518"/>
    </location>
</feature>
<dbReference type="Gene3D" id="1.20.1250.20">
    <property type="entry name" value="MFS general substrate transporter like domains"/>
    <property type="match status" value="1"/>
</dbReference>
<dbReference type="InterPro" id="IPR011701">
    <property type="entry name" value="MFS"/>
</dbReference>
<dbReference type="NCBIfam" id="TIGR00711">
    <property type="entry name" value="efflux_EmrB"/>
    <property type="match status" value="1"/>
</dbReference>
<dbReference type="SUPFAM" id="SSF103473">
    <property type="entry name" value="MFS general substrate transporter"/>
    <property type="match status" value="1"/>
</dbReference>
<evidence type="ECO:0000313" key="9">
    <source>
        <dbReference type="EMBL" id="RYU93159.1"/>
    </source>
</evidence>
<feature type="transmembrane region" description="Helical" evidence="7">
    <location>
        <begin position="206"/>
        <end position="227"/>
    </location>
</feature>
<name>A0A4Q5LUJ2_9BACT</name>
<dbReference type="Pfam" id="PF07690">
    <property type="entry name" value="MFS_1"/>
    <property type="match status" value="1"/>
</dbReference>
<dbReference type="CDD" id="cd17503">
    <property type="entry name" value="MFS_LmrB_MDR_like"/>
    <property type="match status" value="1"/>
</dbReference>
<feature type="transmembrane region" description="Helical" evidence="7">
    <location>
        <begin position="174"/>
        <end position="194"/>
    </location>
</feature>
<comment type="subcellular location">
    <subcellularLocation>
        <location evidence="1">Cell membrane</location>
        <topology evidence="1">Multi-pass membrane protein</topology>
    </subcellularLocation>
</comment>
<dbReference type="PANTHER" id="PTHR23501">
    <property type="entry name" value="MAJOR FACILITATOR SUPERFAMILY"/>
    <property type="match status" value="1"/>
</dbReference>
<evidence type="ECO:0000256" key="2">
    <source>
        <dbReference type="ARBA" id="ARBA00022448"/>
    </source>
</evidence>
<dbReference type="InterPro" id="IPR020846">
    <property type="entry name" value="MFS_dom"/>
</dbReference>
<dbReference type="InterPro" id="IPR036259">
    <property type="entry name" value="MFS_trans_sf"/>
</dbReference>
<dbReference type="GO" id="GO:0005886">
    <property type="term" value="C:plasma membrane"/>
    <property type="evidence" value="ECO:0007669"/>
    <property type="project" value="UniProtKB-SubCell"/>
</dbReference>
<keyword evidence="6 7" id="KW-0472">Membrane</keyword>
<dbReference type="PANTHER" id="PTHR23501:SF174">
    <property type="entry name" value="MULTIDRUG EXPORT PROTEIN EMRB-RELATED"/>
    <property type="match status" value="1"/>
</dbReference>
<feature type="transmembrane region" description="Helical" evidence="7">
    <location>
        <begin position="313"/>
        <end position="332"/>
    </location>
</feature>
<evidence type="ECO:0000259" key="8">
    <source>
        <dbReference type="PROSITE" id="PS50850"/>
    </source>
</evidence>
<keyword evidence="4 7" id="KW-0812">Transmembrane</keyword>
<dbReference type="PRINTS" id="PR01036">
    <property type="entry name" value="TCRTETB"/>
</dbReference>
<evidence type="ECO:0000256" key="4">
    <source>
        <dbReference type="ARBA" id="ARBA00022692"/>
    </source>
</evidence>
<comment type="caution">
    <text evidence="9">The sequence shown here is derived from an EMBL/GenBank/DDBJ whole genome shotgun (WGS) entry which is preliminary data.</text>
</comment>
<feature type="transmembrane region" description="Helical" evidence="7">
    <location>
        <begin position="277"/>
        <end position="301"/>
    </location>
</feature>
<evidence type="ECO:0000256" key="5">
    <source>
        <dbReference type="ARBA" id="ARBA00022989"/>
    </source>
</evidence>
<accession>A0A4Q5LUJ2</accession>
<dbReference type="EMBL" id="SEWF01000054">
    <property type="protein sequence ID" value="RYU93159.1"/>
    <property type="molecule type" value="Genomic_DNA"/>
</dbReference>
<feature type="transmembrane region" description="Helical" evidence="7">
    <location>
        <begin position="344"/>
        <end position="361"/>
    </location>
</feature>
<dbReference type="GO" id="GO:0022857">
    <property type="term" value="F:transmembrane transporter activity"/>
    <property type="evidence" value="ECO:0007669"/>
    <property type="project" value="InterPro"/>
</dbReference>
<feature type="transmembrane region" description="Helical" evidence="7">
    <location>
        <begin position="489"/>
        <end position="513"/>
    </location>
</feature>
<keyword evidence="3" id="KW-1003">Cell membrane</keyword>
<reference evidence="9 10" key="1">
    <citation type="submission" date="2019-02" db="EMBL/GenBank/DDBJ databases">
        <title>Bacterial novel species Emticicia sp. 17J42-9 isolated from soil.</title>
        <authorList>
            <person name="Jung H.-Y."/>
        </authorList>
    </citation>
    <scope>NUCLEOTIDE SEQUENCE [LARGE SCALE GENOMIC DNA]</scope>
    <source>
        <strain evidence="9 10">17J42-9</strain>
    </source>
</reference>
<feature type="transmembrane region" description="Helical" evidence="7">
    <location>
        <begin position="143"/>
        <end position="162"/>
    </location>
</feature>
<dbReference type="Proteomes" id="UP000293162">
    <property type="component" value="Unassembled WGS sequence"/>
</dbReference>
<dbReference type="OrthoDB" id="9807274at2"/>
<evidence type="ECO:0000313" key="10">
    <source>
        <dbReference type="Proteomes" id="UP000293162"/>
    </source>
</evidence>
<feature type="transmembrane region" description="Helical" evidence="7">
    <location>
        <begin position="12"/>
        <end position="32"/>
    </location>
</feature>
<keyword evidence="10" id="KW-1185">Reference proteome</keyword>
<dbReference type="Gene3D" id="1.20.1720.10">
    <property type="entry name" value="Multidrug resistance protein D"/>
    <property type="match status" value="1"/>
</dbReference>
<protein>
    <submittedName>
        <fullName evidence="9">DHA2 family efflux MFS transporter permease subunit</fullName>
    </submittedName>
</protein>
<organism evidence="9 10">
    <name type="scientific">Emticicia agri</name>
    <dbReference type="NCBI Taxonomy" id="2492393"/>
    <lineage>
        <taxon>Bacteria</taxon>
        <taxon>Pseudomonadati</taxon>
        <taxon>Bacteroidota</taxon>
        <taxon>Cytophagia</taxon>
        <taxon>Cytophagales</taxon>
        <taxon>Leadbetterellaceae</taxon>
        <taxon>Emticicia</taxon>
    </lineage>
</organism>
<keyword evidence="2" id="KW-0813">Transport</keyword>
<feature type="transmembrane region" description="Helical" evidence="7">
    <location>
        <begin position="84"/>
        <end position="104"/>
    </location>
</feature>
<evidence type="ECO:0000256" key="1">
    <source>
        <dbReference type="ARBA" id="ARBA00004651"/>
    </source>
</evidence>
<feature type="transmembrane region" description="Helical" evidence="7">
    <location>
        <begin position="110"/>
        <end position="131"/>
    </location>
</feature>
<gene>
    <name evidence="9" type="ORF">EWM59_23515</name>
</gene>